<organism evidence="2 3">
    <name type="scientific">Hericium alpestre</name>
    <dbReference type="NCBI Taxonomy" id="135208"/>
    <lineage>
        <taxon>Eukaryota</taxon>
        <taxon>Fungi</taxon>
        <taxon>Dikarya</taxon>
        <taxon>Basidiomycota</taxon>
        <taxon>Agaricomycotina</taxon>
        <taxon>Agaricomycetes</taxon>
        <taxon>Russulales</taxon>
        <taxon>Hericiaceae</taxon>
        <taxon>Hericium</taxon>
    </lineage>
</organism>
<evidence type="ECO:0000256" key="1">
    <source>
        <dbReference type="SAM" id="MobiDB-lite"/>
    </source>
</evidence>
<feature type="region of interest" description="Disordered" evidence="1">
    <location>
        <begin position="48"/>
        <end position="74"/>
    </location>
</feature>
<evidence type="ECO:0000313" key="2">
    <source>
        <dbReference type="EMBL" id="TFY78389.1"/>
    </source>
</evidence>
<sequence>MSSRGPSRAAPSALLRPSAGPIQIGPQCLPLVFLTSYGRGLQHTYVRGIRDGASDGNASRSMDERQRPSPTIPITPAQIQEICARCDLYNRGPTQQKVGAALSELCGHAVQLSSVANHSSVHFVLFGDSEGWSVLGETLKAEHVGKMQEVIGAKGPPMWYIHKDPRIPFGGT</sequence>
<accession>A0A4Y9ZY13</accession>
<proteinExistence type="predicted"/>
<dbReference type="AlphaFoldDB" id="A0A4Y9ZY13"/>
<name>A0A4Y9ZY13_9AGAM</name>
<reference evidence="2 3" key="1">
    <citation type="submission" date="2019-02" db="EMBL/GenBank/DDBJ databases">
        <title>Genome sequencing of the rare red list fungi Hericium alpestre (H. flagellum).</title>
        <authorList>
            <person name="Buettner E."/>
            <person name="Kellner H."/>
        </authorList>
    </citation>
    <scope>NUCLEOTIDE SEQUENCE [LARGE SCALE GENOMIC DNA]</scope>
    <source>
        <strain evidence="2 3">DSM 108284</strain>
    </source>
</reference>
<dbReference type="OrthoDB" id="3305525at2759"/>
<keyword evidence="3" id="KW-1185">Reference proteome</keyword>
<evidence type="ECO:0000313" key="3">
    <source>
        <dbReference type="Proteomes" id="UP000298061"/>
    </source>
</evidence>
<protein>
    <submittedName>
        <fullName evidence="2">Uncharacterized protein</fullName>
    </submittedName>
</protein>
<comment type="caution">
    <text evidence="2">The sequence shown here is derived from an EMBL/GenBank/DDBJ whole genome shotgun (WGS) entry which is preliminary data.</text>
</comment>
<gene>
    <name evidence="2" type="ORF">EWM64_g5622</name>
</gene>
<dbReference type="Proteomes" id="UP000298061">
    <property type="component" value="Unassembled WGS sequence"/>
</dbReference>
<dbReference type="EMBL" id="SFCI01000690">
    <property type="protein sequence ID" value="TFY78389.1"/>
    <property type="molecule type" value="Genomic_DNA"/>
</dbReference>